<feature type="region of interest" description="Disordered" evidence="1">
    <location>
        <begin position="106"/>
        <end position="129"/>
    </location>
</feature>
<evidence type="ECO:0000313" key="2">
    <source>
        <dbReference type="EMBL" id="HET97535.1"/>
    </source>
</evidence>
<protein>
    <submittedName>
        <fullName evidence="2">DUF721 domain-containing protein</fullName>
    </submittedName>
</protein>
<dbReference type="PANTHER" id="PTHR36456:SF1">
    <property type="entry name" value="UPF0232 PROTEIN SCO3875"/>
    <property type="match status" value="1"/>
</dbReference>
<proteinExistence type="predicted"/>
<dbReference type="AlphaFoldDB" id="A0A7C2X9D5"/>
<dbReference type="Pfam" id="PF05258">
    <property type="entry name" value="DciA"/>
    <property type="match status" value="1"/>
</dbReference>
<evidence type="ECO:0000256" key="1">
    <source>
        <dbReference type="SAM" id="MobiDB-lite"/>
    </source>
</evidence>
<dbReference type="InterPro" id="IPR007922">
    <property type="entry name" value="DciA-like"/>
</dbReference>
<sequence length="167" mass="19507">MGRERNISRIGALLGDLAGEKRWRERLDMHALFLSWPEMVGEELAAVVQPEVIRERVLWLRVVDPVWRQQLVFQKSALLREINRRLRSREKIEDLRFQLDGSLAQEMEAQKPAAREGRKADLTQPPDPEREAAFARMIGVINDPEARANLLRLWRKAQADRRRSPPE</sequence>
<feature type="compositionally biased region" description="Basic and acidic residues" evidence="1">
    <location>
        <begin position="113"/>
        <end position="129"/>
    </location>
</feature>
<dbReference type="EMBL" id="DSDS01000053">
    <property type="protein sequence ID" value="HET97535.1"/>
    <property type="molecule type" value="Genomic_DNA"/>
</dbReference>
<comment type="caution">
    <text evidence="2">The sequence shown here is derived from an EMBL/GenBank/DDBJ whole genome shotgun (WGS) entry which is preliminary data.</text>
</comment>
<reference evidence="2" key="1">
    <citation type="journal article" date="2020" name="mSystems">
        <title>Genome- and Community-Level Interaction Insights into Carbon Utilization and Element Cycling Functions of Hydrothermarchaeota in Hydrothermal Sediment.</title>
        <authorList>
            <person name="Zhou Z."/>
            <person name="Liu Y."/>
            <person name="Xu W."/>
            <person name="Pan J."/>
            <person name="Luo Z.H."/>
            <person name="Li M."/>
        </authorList>
    </citation>
    <scope>NUCLEOTIDE SEQUENCE [LARGE SCALE GENOMIC DNA]</scope>
    <source>
        <strain evidence="2">SpSt-1224</strain>
    </source>
</reference>
<organism evidence="2">
    <name type="scientific">Desulfurivibrio alkaliphilus</name>
    <dbReference type="NCBI Taxonomy" id="427923"/>
    <lineage>
        <taxon>Bacteria</taxon>
        <taxon>Pseudomonadati</taxon>
        <taxon>Thermodesulfobacteriota</taxon>
        <taxon>Desulfobulbia</taxon>
        <taxon>Desulfobulbales</taxon>
        <taxon>Desulfobulbaceae</taxon>
        <taxon>Desulfurivibrio</taxon>
    </lineage>
</organism>
<dbReference type="PANTHER" id="PTHR36456">
    <property type="entry name" value="UPF0232 PROTEIN SCO3875"/>
    <property type="match status" value="1"/>
</dbReference>
<dbReference type="Proteomes" id="UP000885986">
    <property type="component" value="Unassembled WGS sequence"/>
</dbReference>
<name>A0A7C2X9D5_9BACT</name>
<accession>A0A7C2X9D5</accession>
<gene>
    <name evidence="2" type="ORF">ENN98_02305</name>
</gene>